<feature type="signal peptide" evidence="1">
    <location>
        <begin position="1"/>
        <end position="22"/>
    </location>
</feature>
<evidence type="ECO:0000259" key="3">
    <source>
        <dbReference type="Pfam" id="PF13739"/>
    </source>
</evidence>
<dbReference type="AlphaFoldDB" id="A0AA42DJV2"/>
<accession>A0AA42DJV2</accession>
<evidence type="ECO:0000313" key="5">
    <source>
        <dbReference type="Proteomes" id="UP001169242"/>
    </source>
</evidence>
<dbReference type="Gene3D" id="3.30.565.40">
    <property type="entry name" value="Fervidobacterium nodosum Rt17-B1 like"/>
    <property type="match status" value="1"/>
</dbReference>
<proteinExistence type="predicted"/>
<dbReference type="InterPro" id="IPR025303">
    <property type="entry name" value="PdaC"/>
</dbReference>
<sequence>MARKMALILFLSVFLNIIPCYAEETSKERTNDTPGTAIFVMAVPMEVQVEEQSNMQNEEKWHVQIQYPAISGLKDKKAEKKINAILKKHGTDLQKKLVKEAKHDSSKNKYELISQYTIKETKSPYFVISFFDYQYKGGAHGLSTYKYVTLDLQTNRILTLDQLFKDEANYKDKLQGLILKQIEKRADAKTLLNDEIYGNLKIQDDQNFYITPHGDLVLVFNLNEVAPYTSGTMEFSISEKDLH</sequence>
<gene>
    <name evidence="4" type="ORF">PBV87_02645</name>
</gene>
<dbReference type="Gene3D" id="3.90.640.20">
    <property type="entry name" value="Heat-shock cognate protein, ATPase"/>
    <property type="match status" value="1"/>
</dbReference>
<dbReference type="Proteomes" id="UP001169242">
    <property type="component" value="Unassembled WGS sequence"/>
</dbReference>
<dbReference type="InterPro" id="IPR021729">
    <property type="entry name" value="DUF3298"/>
</dbReference>
<name>A0AA42DJV2_9FIRM</name>
<feature type="domain" description="DUF3298" evidence="2">
    <location>
        <begin position="162"/>
        <end position="238"/>
    </location>
</feature>
<dbReference type="EMBL" id="JAQIFT010000013">
    <property type="protein sequence ID" value="MDA3730403.1"/>
    <property type="molecule type" value="Genomic_DNA"/>
</dbReference>
<dbReference type="Pfam" id="PF11738">
    <property type="entry name" value="DUF3298"/>
    <property type="match status" value="1"/>
</dbReference>
<comment type="caution">
    <text evidence="4">The sequence shown here is derived from an EMBL/GenBank/DDBJ whole genome shotgun (WGS) entry which is preliminary data.</text>
</comment>
<dbReference type="RefSeq" id="WP_053984953.1">
    <property type="nucleotide sequence ID" value="NZ_JAQIFT010000013.1"/>
</dbReference>
<feature type="domain" description="Deacetylase PdaC" evidence="3">
    <location>
        <begin position="57"/>
        <end position="142"/>
    </location>
</feature>
<keyword evidence="1" id="KW-0732">Signal</keyword>
<feature type="chain" id="PRO_5041318768" evidence="1">
    <location>
        <begin position="23"/>
        <end position="243"/>
    </location>
</feature>
<keyword evidence="5" id="KW-1185">Reference proteome</keyword>
<dbReference type="Pfam" id="PF13739">
    <property type="entry name" value="PdaC"/>
    <property type="match status" value="1"/>
</dbReference>
<evidence type="ECO:0000259" key="2">
    <source>
        <dbReference type="Pfam" id="PF11738"/>
    </source>
</evidence>
<evidence type="ECO:0000313" key="4">
    <source>
        <dbReference type="EMBL" id="MDA3730403.1"/>
    </source>
</evidence>
<dbReference type="InterPro" id="IPR037126">
    <property type="entry name" value="PdaC/RsiV-like_sf"/>
</dbReference>
<evidence type="ECO:0000256" key="1">
    <source>
        <dbReference type="SAM" id="SignalP"/>
    </source>
</evidence>
<reference evidence="4" key="1">
    <citation type="journal article" date="2023" name="Int. J. Syst. Evol. Microbiol.">
        <title>&lt;i&gt;Holtiella tumoricola&lt;/i&gt; gen. nov. sp. nov., isolated from a human clinical sample.</title>
        <authorList>
            <person name="Allen-Vercoe E."/>
            <person name="Daigneault M.C."/>
            <person name="Vancuren S.J."/>
            <person name="Cochrane K."/>
            <person name="O'Neal L.L."/>
            <person name="Sankaranarayanan K."/>
            <person name="Lawson P.A."/>
        </authorList>
    </citation>
    <scope>NUCLEOTIDE SEQUENCE</scope>
    <source>
        <strain evidence="4">CC70A</strain>
    </source>
</reference>
<organism evidence="4 5">
    <name type="scientific">Holtiella tumoricola</name>
    <dbReference type="NCBI Taxonomy" id="3018743"/>
    <lineage>
        <taxon>Bacteria</taxon>
        <taxon>Bacillati</taxon>
        <taxon>Bacillota</taxon>
        <taxon>Clostridia</taxon>
        <taxon>Lachnospirales</taxon>
        <taxon>Cellulosilyticaceae</taxon>
        <taxon>Holtiella</taxon>
    </lineage>
</organism>
<protein>
    <submittedName>
        <fullName evidence="4">DUF3298 and DUF4163 domain-containing protein</fullName>
    </submittedName>
</protein>